<protein>
    <recommendedName>
        <fullName evidence="5">Zn(2)-C6 fungal-type domain-containing protein</fullName>
    </recommendedName>
</protein>
<keyword evidence="2" id="KW-0808">Transferase</keyword>
<evidence type="ECO:0000259" key="5">
    <source>
        <dbReference type="PROSITE" id="PS50048"/>
    </source>
</evidence>
<dbReference type="CDD" id="cd00067">
    <property type="entry name" value="GAL4"/>
    <property type="match status" value="1"/>
</dbReference>
<keyword evidence="3" id="KW-0539">Nucleus</keyword>
<evidence type="ECO:0000313" key="6">
    <source>
        <dbReference type="EMBL" id="KAF1975943.1"/>
    </source>
</evidence>
<dbReference type="PANTHER" id="PTHR23416:SF76">
    <property type="entry name" value="ZN(II)2CYS6 TRANSCRIPTION FACTOR (EUROFUNG)"/>
    <property type="match status" value="1"/>
</dbReference>
<comment type="similarity">
    <text evidence="1">Belongs to the transferase hexapeptide repeat family.</text>
</comment>
<evidence type="ECO:0000313" key="7">
    <source>
        <dbReference type="Proteomes" id="UP000800036"/>
    </source>
</evidence>
<dbReference type="SUPFAM" id="SSF51161">
    <property type="entry name" value="Trimeric LpxA-like enzymes"/>
    <property type="match status" value="1"/>
</dbReference>
<sequence length="673" mass="73618">MPSMVHAPLFNPGYFKDKTGEHLASAFTAVNGRNSPPSPPRLNGINGMIPNNTQPRPVSRDSPERQQAPKPREPARDNWSPPHPVAEAVHRNGHDSSSSPTLSDQDRSPLSPGKRKRAHSSEGARSHPSPDGVPVQRRRLDSHAPTGGRDSPNTITQVQQLVMEHPQPRTLPPVDRIETERPWVSSHEASYNGYHESQPQRRDLLRTTELDSNHESMSQAKMSEVDGPNGFEPSSTTRTTAAGVQVDPKKRKRQFANRTKTGCGTCRRRKKKCDEAKPECNNCGRGGFLCEGYAIKVPWPKNGTPKSHAPIVSKDRFPADPTQLYHSHGAPRESYNDSTSPNGTDGGRGRPIIVEDDRSAARVWASGWGDAPRPAYSQEQQPHAEYAHAPPHSSYGRTSANEQHGPHSTPAPPLPRHHTPRHYHHTQETMADKFSKATTAMNEAPPSQQSMMVSHPAGPPGPPPPHYAPPPTRYEKTEKQKMMDEEPFHPFDRELEAEREKCQRAVYAFNNTRNNNLTISDGEVDRNLRTILSANWNHPLRSGGSTGHLGKSVHVDPPFMCDYGYNIHIGSNVHIKTGCKLLDSGDITIGDDTTIGANVTIDTVKEPTDMKSFQGSGPNATSVAAKVHIGRNVHIGPGCIIAAGVHIGENAKVLAGSVVFRVSDELGVLGSCS</sequence>
<dbReference type="InterPro" id="IPR001138">
    <property type="entry name" value="Zn2Cys6_DnaBD"/>
</dbReference>
<dbReference type="PANTHER" id="PTHR23416">
    <property type="entry name" value="SIALIC ACID SYNTHASE-RELATED"/>
    <property type="match status" value="1"/>
</dbReference>
<dbReference type="Pfam" id="PF00132">
    <property type="entry name" value="Hexapep"/>
    <property type="match status" value="1"/>
</dbReference>
<dbReference type="Pfam" id="PF00172">
    <property type="entry name" value="Zn_clus"/>
    <property type="match status" value="1"/>
</dbReference>
<feature type="domain" description="Zn(2)-C6 fungal-type" evidence="5">
    <location>
        <begin position="262"/>
        <end position="290"/>
    </location>
</feature>
<dbReference type="InterPro" id="IPR036864">
    <property type="entry name" value="Zn2-C6_fun-type_DNA-bd_sf"/>
</dbReference>
<dbReference type="AlphaFoldDB" id="A0A6A5VEM2"/>
<dbReference type="GO" id="GO:0000981">
    <property type="term" value="F:DNA-binding transcription factor activity, RNA polymerase II-specific"/>
    <property type="evidence" value="ECO:0007669"/>
    <property type="project" value="InterPro"/>
</dbReference>
<evidence type="ECO:0000256" key="3">
    <source>
        <dbReference type="ARBA" id="ARBA00023242"/>
    </source>
</evidence>
<feature type="region of interest" description="Disordered" evidence="4">
    <location>
        <begin position="301"/>
        <end position="473"/>
    </location>
</feature>
<dbReference type="Pfam" id="PF14602">
    <property type="entry name" value="Hexapep_2"/>
    <property type="match status" value="1"/>
</dbReference>
<dbReference type="GO" id="GO:0008374">
    <property type="term" value="F:O-acyltransferase activity"/>
    <property type="evidence" value="ECO:0007669"/>
    <property type="project" value="TreeGrafter"/>
</dbReference>
<dbReference type="GO" id="GO:0008270">
    <property type="term" value="F:zinc ion binding"/>
    <property type="evidence" value="ECO:0007669"/>
    <property type="project" value="InterPro"/>
</dbReference>
<organism evidence="6 7">
    <name type="scientific">Bimuria novae-zelandiae CBS 107.79</name>
    <dbReference type="NCBI Taxonomy" id="1447943"/>
    <lineage>
        <taxon>Eukaryota</taxon>
        <taxon>Fungi</taxon>
        <taxon>Dikarya</taxon>
        <taxon>Ascomycota</taxon>
        <taxon>Pezizomycotina</taxon>
        <taxon>Dothideomycetes</taxon>
        <taxon>Pleosporomycetidae</taxon>
        <taxon>Pleosporales</taxon>
        <taxon>Massarineae</taxon>
        <taxon>Didymosphaeriaceae</taxon>
        <taxon>Bimuria</taxon>
    </lineage>
</organism>
<dbReference type="Proteomes" id="UP000800036">
    <property type="component" value="Unassembled WGS sequence"/>
</dbReference>
<dbReference type="InterPro" id="IPR051159">
    <property type="entry name" value="Hexapeptide_acetyltransf"/>
</dbReference>
<dbReference type="Gene3D" id="2.160.10.10">
    <property type="entry name" value="Hexapeptide repeat proteins"/>
    <property type="match status" value="1"/>
</dbReference>
<dbReference type="InterPro" id="IPR024688">
    <property type="entry name" value="Mac_dom"/>
</dbReference>
<name>A0A6A5VEM2_9PLEO</name>
<dbReference type="Pfam" id="PF12464">
    <property type="entry name" value="Mac"/>
    <property type="match status" value="1"/>
</dbReference>
<dbReference type="SMART" id="SM01266">
    <property type="entry name" value="Mac"/>
    <property type="match status" value="1"/>
</dbReference>
<feature type="compositionally biased region" description="Polar residues" evidence="4">
    <location>
        <begin position="436"/>
        <end position="452"/>
    </location>
</feature>
<dbReference type="PROSITE" id="PS00463">
    <property type="entry name" value="ZN2_CY6_FUNGAL_1"/>
    <property type="match status" value="1"/>
</dbReference>
<feature type="compositionally biased region" description="Polar residues" evidence="4">
    <location>
        <begin position="232"/>
        <end position="242"/>
    </location>
</feature>
<dbReference type="OrthoDB" id="25818at2759"/>
<feature type="compositionally biased region" description="Basic and acidic residues" evidence="4">
    <location>
        <begin position="198"/>
        <end position="214"/>
    </location>
</feature>
<feature type="compositionally biased region" description="Pro residues" evidence="4">
    <location>
        <begin position="457"/>
        <end position="472"/>
    </location>
</feature>
<dbReference type="Gene3D" id="4.10.240.10">
    <property type="entry name" value="Zn(2)-C6 fungal-type DNA-binding domain"/>
    <property type="match status" value="1"/>
</dbReference>
<feature type="compositionally biased region" description="Polar residues" evidence="4">
    <location>
        <begin position="151"/>
        <end position="160"/>
    </location>
</feature>
<evidence type="ECO:0000256" key="2">
    <source>
        <dbReference type="ARBA" id="ARBA00022679"/>
    </source>
</evidence>
<evidence type="ECO:0000256" key="1">
    <source>
        <dbReference type="ARBA" id="ARBA00007274"/>
    </source>
</evidence>
<gene>
    <name evidence="6" type="ORF">BU23DRAFT_566151</name>
</gene>
<dbReference type="SMART" id="SM00066">
    <property type="entry name" value="GAL4"/>
    <property type="match status" value="1"/>
</dbReference>
<feature type="compositionally biased region" description="Basic residues" evidence="4">
    <location>
        <begin position="415"/>
        <end position="424"/>
    </location>
</feature>
<feature type="region of interest" description="Disordered" evidence="4">
    <location>
        <begin position="27"/>
        <end position="268"/>
    </location>
</feature>
<dbReference type="SUPFAM" id="SSF57701">
    <property type="entry name" value="Zn2/Cys6 DNA-binding domain"/>
    <property type="match status" value="1"/>
</dbReference>
<accession>A0A6A5VEM2</accession>
<dbReference type="GO" id="GO:0016407">
    <property type="term" value="F:acetyltransferase activity"/>
    <property type="evidence" value="ECO:0007669"/>
    <property type="project" value="InterPro"/>
</dbReference>
<keyword evidence="7" id="KW-1185">Reference proteome</keyword>
<dbReference type="InterPro" id="IPR011004">
    <property type="entry name" value="Trimer_LpxA-like_sf"/>
</dbReference>
<feature type="compositionally biased region" description="Basic and acidic residues" evidence="4">
    <location>
        <begin position="425"/>
        <end position="435"/>
    </location>
</feature>
<dbReference type="EMBL" id="ML976668">
    <property type="protein sequence ID" value="KAF1975943.1"/>
    <property type="molecule type" value="Genomic_DNA"/>
</dbReference>
<reference evidence="6" key="1">
    <citation type="journal article" date="2020" name="Stud. Mycol.">
        <title>101 Dothideomycetes genomes: a test case for predicting lifestyles and emergence of pathogens.</title>
        <authorList>
            <person name="Haridas S."/>
            <person name="Albert R."/>
            <person name="Binder M."/>
            <person name="Bloem J."/>
            <person name="Labutti K."/>
            <person name="Salamov A."/>
            <person name="Andreopoulos B."/>
            <person name="Baker S."/>
            <person name="Barry K."/>
            <person name="Bills G."/>
            <person name="Bluhm B."/>
            <person name="Cannon C."/>
            <person name="Castanera R."/>
            <person name="Culley D."/>
            <person name="Daum C."/>
            <person name="Ezra D."/>
            <person name="Gonzalez J."/>
            <person name="Henrissat B."/>
            <person name="Kuo A."/>
            <person name="Liang C."/>
            <person name="Lipzen A."/>
            <person name="Lutzoni F."/>
            <person name="Magnuson J."/>
            <person name="Mondo S."/>
            <person name="Nolan M."/>
            <person name="Ohm R."/>
            <person name="Pangilinan J."/>
            <person name="Park H.-J."/>
            <person name="Ramirez L."/>
            <person name="Alfaro M."/>
            <person name="Sun H."/>
            <person name="Tritt A."/>
            <person name="Yoshinaga Y."/>
            <person name="Zwiers L.-H."/>
            <person name="Turgeon B."/>
            <person name="Goodwin S."/>
            <person name="Spatafora J."/>
            <person name="Crous P."/>
            <person name="Grigoriev I."/>
        </authorList>
    </citation>
    <scope>NUCLEOTIDE SEQUENCE</scope>
    <source>
        <strain evidence="6">CBS 107.79</strain>
    </source>
</reference>
<dbReference type="InterPro" id="IPR001451">
    <property type="entry name" value="Hexapep"/>
</dbReference>
<proteinExistence type="inferred from homology"/>
<dbReference type="PROSITE" id="PS50048">
    <property type="entry name" value="ZN2_CY6_FUNGAL_2"/>
    <property type="match status" value="1"/>
</dbReference>
<evidence type="ECO:0000256" key="4">
    <source>
        <dbReference type="SAM" id="MobiDB-lite"/>
    </source>
</evidence>